<dbReference type="AlphaFoldDB" id="A0A0G0XNB5"/>
<reference evidence="2 3" key="1">
    <citation type="journal article" date="2015" name="Nature">
        <title>rRNA introns, odd ribosomes, and small enigmatic genomes across a large radiation of phyla.</title>
        <authorList>
            <person name="Brown C.T."/>
            <person name="Hug L.A."/>
            <person name="Thomas B.C."/>
            <person name="Sharon I."/>
            <person name="Castelle C.J."/>
            <person name="Singh A."/>
            <person name="Wilkins M.J."/>
            <person name="Williams K.H."/>
            <person name="Banfield J.F."/>
        </authorList>
    </citation>
    <scope>NUCLEOTIDE SEQUENCE [LARGE SCALE GENOMIC DNA]</scope>
</reference>
<sequence>MSERIIISKISRFSRILFWILTPFVLILIAFSGYYLYQYFSTEREINLSVSVPANAMVGVPFDLSVDFDNSSKNTLQDVNLSVFLPESAIILGESGEKRVFSKKIDDLEPDAIFKDKFQILIVAGEGSVKNFNISVGYVSTLKARFEKKQNVEVSVRESAVKLDLSAPEKVLNNEEFEIIVNYANISENNFSGARLNFIFPKNFVLKESNPKLSGNILEIGELEKNAQAKISLKGRIIGPEQSFFEIKSQIETAYRGQKYAIAEKAASVYIAPSPLSLKIILNETENYIAWPGDLLKYRIVYQNNSDVVLSDAVITAQLNGEIFDFPTLKTGGSFNSRNNILVWNAANVSNLRQVPAGSSAGTEFEIKTKQFYPIKKLSDKNFVLKVVAEISSPTVPYYVSADKTIGLSGLETKVGGQISVEPAVYFRDPSGIVNKGVLPPRVNQPLNFTIHWLVKNYATDVKDVNIKASLLSGARLTDIVKSSVASQPIYNERTSEINWSIDRISAAKGIIGKPIEAIFQIEVLPNITQVGKEIPLLSQTIAAAVDEFTGVELNVAAEALSTKSLKDSGLDLNYTQVIQ</sequence>
<name>A0A0G0XNB5_9BACT</name>
<evidence type="ECO:0000313" key="2">
    <source>
        <dbReference type="EMBL" id="KKR89177.1"/>
    </source>
</evidence>
<evidence type="ECO:0008006" key="4">
    <source>
        <dbReference type="Google" id="ProtNLM"/>
    </source>
</evidence>
<evidence type="ECO:0000256" key="1">
    <source>
        <dbReference type="SAM" id="Phobius"/>
    </source>
</evidence>
<proteinExistence type="predicted"/>
<dbReference type="EMBL" id="LCAK01000001">
    <property type="protein sequence ID" value="KKR89177.1"/>
    <property type="molecule type" value="Genomic_DNA"/>
</dbReference>
<organism evidence="2 3">
    <name type="scientific">Candidatus Wolfebacteria bacterium GW2011_GWB1_41_12</name>
    <dbReference type="NCBI Taxonomy" id="1619006"/>
    <lineage>
        <taxon>Bacteria</taxon>
        <taxon>Candidatus Wolfeibacteriota</taxon>
    </lineage>
</organism>
<keyword evidence="1" id="KW-1133">Transmembrane helix</keyword>
<evidence type="ECO:0000313" key="3">
    <source>
        <dbReference type="Proteomes" id="UP000033918"/>
    </source>
</evidence>
<accession>A0A0G0XNB5</accession>
<protein>
    <recommendedName>
        <fullName evidence="4">DUF11 domain-containing protein</fullName>
    </recommendedName>
</protein>
<keyword evidence="1" id="KW-0472">Membrane</keyword>
<gene>
    <name evidence="2" type="ORF">UU38_C0001G0079</name>
</gene>
<keyword evidence="1" id="KW-0812">Transmembrane</keyword>
<comment type="caution">
    <text evidence="2">The sequence shown here is derived from an EMBL/GenBank/DDBJ whole genome shotgun (WGS) entry which is preliminary data.</text>
</comment>
<feature type="transmembrane region" description="Helical" evidence="1">
    <location>
        <begin position="16"/>
        <end position="37"/>
    </location>
</feature>
<dbReference type="Proteomes" id="UP000033918">
    <property type="component" value="Unassembled WGS sequence"/>
</dbReference>